<dbReference type="Gene3D" id="1.25.10.10">
    <property type="entry name" value="Leucine-rich Repeat Variant"/>
    <property type="match status" value="3"/>
</dbReference>
<dbReference type="InterPro" id="IPR038737">
    <property type="entry name" value="SF3b_su1-like"/>
</dbReference>
<dbReference type="InterPro" id="IPR041433">
    <property type="entry name" value="RPN1_C"/>
</dbReference>
<dbReference type="FunFam" id="1.25.10.10:FF:000088">
    <property type="entry name" value="Splicing factor 3b, subunit 1"/>
    <property type="match status" value="1"/>
</dbReference>
<dbReference type="InterPro" id="IPR054573">
    <property type="entry name" value="PP2A/SF3B1-like_HEAT"/>
</dbReference>
<feature type="region of interest" description="Disordered" evidence="12">
    <location>
        <begin position="1"/>
        <end position="43"/>
    </location>
</feature>
<evidence type="ECO:0000256" key="7">
    <source>
        <dbReference type="ARBA" id="ARBA00022843"/>
    </source>
</evidence>
<dbReference type="Pfam" id="PF17781">
    <property type="entry name" value="RPN1_RPN2_N"/>
    <property type="match status" value="1"/>
</dbReference>
<evidence type="ECO:0000256" key="12">
    <source>
        <dbReference type="SAM" id="MobiDB-lite"/>
    </source>
</evidence>
<dbReference type="EMBL" id="NCVQ01000005">
    <property type="protein sequence ID" value="PWZ25916.1"/>
    <property type="molecule type" value="Genomic_DNA"/>
</dbReference>
<dbReference type="GO" id="GO:0000245">
    <property type="term" value="P:spliceosomal complex assembly"/>
    <property type="evidence" value="ECO:0007669"/>
    <property type="project" value="InterPro"/>
</dbReference>
<name>A0A3L6EY90_MAIZE</name>
<feature type="compositionally biased region" description="Acidic residues" evidence="12">
    <location>
        <begin position="33"/>
        <end position="43"/>
    </location>
</feature>
<reference evidence="14" key="1">
    <citation type="journal article" date="2018" name="Nat. Genet.">
        <title>Extensive intraspecific gene order and gene structural variations between Mo17 and other maize genomes.</title>
        <authorList>
            <person name="Sun S."/>
            <person name="Zhou Y."/>
            <person name="Chen J."/>
            <person name="Shi J."/>
            <person name="Zhao H."/>
            <person name="Zhao H."/>
            <person name="Song W."/>
            <person name="Zhang M."/>
            <person name="Cui Y."/>
            <person name="Dong X."/>
            <person name="Liu H."/>
            <person name="Ma X."/>
            <person name="Jiao Y."/>
            <person name="Wang B."/>
            <person name="Wei X."/>
            <person name="Stein J.C."/>
            <person name="Glaubitz J.C."/>
            <person name="Lu F."/>
            <person name="Yu G."/>
            <person name="Liang C."/>
            <person name="Fengler K."/>
            <person name="Li B."/>
            <person name="Rafalski A."/>
            <person name="Schnable P.S."/>
            <person name="Ware D.H."/>
            <person name="Buckler E.S."/>
            <person name="Lai J."/>
        </authorList>
    </citation>
    <scope>NUCLEOTIDE SEQUENCE [LARGE SCALE GENOMIC DNA]</scope>
    <source>
        <tissue evidence="14">Seedling</tissue>
    </source>
</reference>
<evidence type="ECO:0000256" key="11">
    <source>
        <dbReference type="PROSITE-ProRule" id="PRU00103"/>
    </source>
</evidence>
<feature type="region of interest" description="Disordered" evidence="12">
    <location>
        <begin position="63"/>
        <end position="264"/>
    </location>
</feature>
<sequence length="2043" mass="224899">MAVSSVTFDTDLYGGGGADPNRFAGYDTSIPASEDDAAEDDTELANPAPRRLAAYTGHAIAAADLPRSADDDDGLPKRSQRIIDREDDYRRRRLNQIISPERHDPFAAGEATPDPSVRTYADPAAATKRRNRWDQSQDGDAASGAKKAKTSSDWDAPDATPGIGRWDATPGRVGDATPSVRRNRWDETPTPGRMADADATPAAGGATPGATPSGAWDATPKLPGGVTPTPGKKQRSRWDETPASMGSATPGGLGAATPVGYTPGPTPFGAENLATPTPSQIARGPITPEQYQLMRWERDIEERNRPLTDEELDAMFPQEGYKILEPPASYQPIRTPARKLLATPTPLGTPLYAIPEENRGQHFDVPKELPGGLPLMKPEDYQYFGTLLNEEEEEELSPEEQKERKIMKLLLKVKNGTPPQRKTALRQLTDKAREFGAGPLFNKILPLLMQPTLEDQERHLLVKVIDRVLYKLDELVRPFVHKILVVIEPLLIDEDYYARVEGREIISNLSKAAGLATMIAAMRPDIDNIDEYVRNTTARAFSVVASALGIPALLPFLKAVCQSKKSWQARHTGIKIVQQIAILMGCAVLPHLKSLVEIIEHGLSDENQKVRTITALSLAALAEAAAPYGIESFDTVLKPLWKGIRSHRGKVLAAFLKAIGFIIPLMDALYASYYTKEVMQVLIREFQSPDEEMKKIVLKVVKQCVSTEGVEADYIRNDILPDFFKHFWVRRMALDRRNYKQLVETTVEIANKVGVADIVGRIVEDLKDESEPYRRMVMETIEKVVANLGASDIDARLEELLIDGILYAFQEQTSDDANVMLNGFGAVVNALGQRVKPYLPQICGTIKWRLNNKSAKVRQQAADLISRIAIVMKQCQEEQLMGHLGVVLYEYLGEEYPEVLGSILGALKAIVNVIGMTKMTPPIKDLLPRLTPILKNRHEKVQENCIDLVGRIADRGAEFVPAREWMRICFELLEMLKAHKKGIRRATVNTFGYIAKAIGPQDVLATLLNNLKVQERQNRVCTTVAIAIVAETCSPFTVLPALMNEYRVPELNVQNGVLKSLSFLFEYIGEMGKDYIYAVTPLLEDALMDRDLVHRQTAASAVKHMALGVAGLGCEDALVHLLNYVWPNIFETSPHVINAVMEAIEGMRVALGAAVILNYCLQGLFHPARKIMQLKSISVNDFCILGTNFMSEEDLALKEQLELYVVRAQDADPGVQKLALESMRQEIRSATSSMTSVPKPLKFLRPHFGTLKSYFETMQESELKKYMADILSVLALTMSVEGERESLKYRLLGSEGDIGSWGHEYVRNLAGEIAQEFQKRQDDDLPIDVLMELVQQIVSFHMKHNAEPEAVDLLMEVEDLDLLVEHVDATNYKRACLYLTSSSKFLPAPDDMLALDIAYTIYMKFGDLASALRISLQLEKSTQYVKQVYTATDDLLLKKQFSYLIARHGLTMEIDDEIAADDNDKEVLQEIVNNTKLSEGYLTLARDIEVMEPKSPEDIYKVHLIDGRGASSSLDSARQNLAATFVNAFVNAGFGQDKLMTAPSDSSSSGSSGNWLFKNKEHGKASAAASLGMILLWDTDSGLAQLDKYLHSNDTHVVAGALLGIGIVTCGVKSDCDPAFAILMEYIGKDDSNIRIGAILGLGIAYAGSQKEELKMHLSAVLGDSQSPLEVLVFSAIAMGLVFVGSCNEEIAQSIIFALMERSEAELAEPIIRLLPVALGLLYLGKQDSVEATAEVSKTFDEKIGKYCDVTLMSLAYAGTGNVLKVQKLLGICSQHLEKGETHQGPAVLGIALIAMAEELGAEMAVRSLERLLQYGEQNIRRAVPLALGILCISNPKVNVMDTLSRLSHDADADVSMAAIISLGLIGAGTNNARIAGMLRNLSSYYYKEAAHLFCVRIAQGLVHLGKGLLTLSPYHSDRFLLSPMALGGLVTVLHACLDMKSTILGKYHYILYIIVLAMQPRMLLTVDEDLKPLSVPVRVGQAVDVVGQAGRPKTITGFQTHSTPVLLAAGERAELATEKYIPLTPVLEGFVILKKNPEYHEE</sequence>
<evidence type="ECO:0000313" key="14">
    <source>
        <dbReference type="EMBL" id="PWZ25916.1"/>
    </source>
</evidence>
<evidence type="ECO:0000256" key="2">
    <source>
        <dbReference type="ARBA" id="ARBA00005460"/>
    </source>
</evidence>
<dbReference type="Proteomes" id="UP000251960">
    <property type="component" value="Chromosome 4"/>
</dbReference>
<dbReference type="InterPro" id="IPR011989">
    <property type="entry name" value="ARM-like"/>
</dbReference>
<dbReference type="InterPro" id="IPR021133">
    <property type="entry name" value="HEAT_type_2"/>
</dbReference>
<dbReference type="FunFam" id="1.25.10.10:FF:000084">
    <property type="entry name" value="26S proteasome non-ATPase regulatory subunit 2 homolog"/>
    <property type="match status" value="1"/>
</dbReference>
<feature type="compositionally biased region" description="Low complexity" evidence="12">
    <location>
        <begin position="197"/>
        <end position="212"/>
    </location>
</feature>
<dbReference type="InterPro" id="IPR040892">
    <property type="entry name" value="RPN1_N"/>
</dbReference>
<dbReference type="Pfam" id="PF01851">
    <property type="entry name" value="PC_rep"/>
    <property type="match status" value="2"/>
</dbReference>
<dbReference type="InterPro" id="IPR016024">
    <property type="entry name" value="ARM-type_fold"/>
</dbReference>
<evidence type="ECO:0000256" key="8">
    <source>
        <dbReference type="ARBA" id="ARBA00023187"/>
    </source>
</evidence>
<accession>A0A3L6EY90</accession>
<keyword evidence="5" id="KW-0747">Spliceosome</keyword>
<dbReference type="InterPro" id="IPR034085">
    <property type="entry name" value="TOG"/>
</dbReference>
<protein>
    <submittedName>
        <fullName evidence="14">Splicing factor 3B subunit 1</fullName>
    </submittedName>
</protein>
<evidence type="ECO:0000256" key="10">
    <source>
        <dbReference type="ARBA" id="ARBA00038332"/>
    </source>
</evidence>
<organism evidence="14">
    <name type="scientific">Zea mays</name>
    <name type="common">Maize</name>
    <dbReference type="NCBI Taxonomy" id="4577"/>
    <lineage>
        <taxon>Eukaryota</taxon>
        <taxon>Viridiplantae</taxon>
        <taxon>Streptophyta</taxon>
        <taxon>Embryophyta</taxon>
        <taxon>Tracheophyta</taxon>
        <taxon>Spermatophyta</taxon>
        <taxon>Magnoliopsida</taxon>
        <taxon>Liliopsida</taxon>
        <taxon>Poales</taxon>
        <taxon>Poaceae</taxon>
        <taxon>PACMAD clade</taxon>
        <taxon>Panicoideae</taxon>
        <taxon>Andropogonodae</taxon>
        <taxon>Andropogoneae</taxon>
        <taxon>Tripsacinae</taxon>
        <taxon>Zea</taxon>
    </lineage>
</organism>
<comment type="similarity">
    <text evidence="10">Belongs to the phosphatase 2A regulatory subunit A family.</text>
</comment>
<keyword evidence="4" id="KW-0507">mRNA processing</keyword>
<dbReference type="FunFam" id="1.25.10.10:FF:000039">
    <property type="entry name" value="Splicing factor 3B subunit 1"/>
    <property type="match status" value="1"/>
</dbReference>
<evidence type="ECO:0000256" key="9">
    <source>
        <dbReference type="ARBA" id="ARBA00023242"/>
    </source>
</evidence>
<dbReference type="InterPro" id="IPR002015">
    <property type="entry name" value="Proteasome/cyclosome_rpt"/>
</dbReference>
<dbReference type="Pfam" id="PF18051">
    <property type="entry name" value="RPN1_C"/>
    <property type="match status" value="1"/>
</dbReference>
<dbReference type="SMART" id="SM01349">
    <property type="entry name" value="TOG"/>
    <property type="match status" value="1"/>
</dbReference>
<feature type="compositionally biased region" description="Basic and acidic residues" evidence="12">
    <location>
        <begin position="81"/>
        <end position="90"/>
    </location>
</feature>
<dbReference type="GO" id="GO:0000502">
    <property type="term" value="C:proteasome complex"/>
    <property type="evidence" value="ECO:0007669"/>
    <property type="project" value="UniProtKB-ARBA"/>
</dbReference>
<evidence type="ECO:0000256" key="5">
    <source>
        <dbReference type="ARBA" id="ARBA00022728"/>
    </source>
</evidence>
<evidence type="ECO:0000256" key="6">
    <source>
        <dbReference type="ARBA" id="ARBA00022737"/>
    </source>
</evidence>
<dbReference type="SUPFAM" id="SSF48371">
    <property type="entry name" value="ARM repeat"/>
    <property type="match status" value="2"/>
</dbReference>
<dbReference type="Pfam" id="PF22646">
    <property type="entry name" value="PPP2R1A-like_HEAT"/>
    <property type="match status" value="1"/>
</dbReference>
<dbReference type="InterPro" id="IPR015016">
    <property type="entry name" value="SF3b_su1"/>
</dbReference>
<dbReference type="SUPFAM" id="SSF48431">
    <property type="entry name" value="Lipovitellin-phosvitin complex, superhelical domain"/>
    <property type="match status" value="1"/>
</dbReference>
<comment type="caution">
    <text evidence="14">The sequence shown here is derived from an EMBL/GenBank/DDBJ whole genome shotgun (WGS) entry which is preliminary data.</text>
</comment>
<feature type="repeat" description="HEAT" evidence="11">
    <location>
        <begin position="595"/>
        <end position="633"/>
    </location>
</feature>
<comment type="subcellular location">
    <subcellularLocation>
        <location evidence="1">Nucleus</location>
    </subcellularLocation>
</comment>
<dbReference type="GO" id="GO:0003729">
    <property type="term" value="F:mRNA binding"/>
    <property type="evidence" value="ECO:0007669"/>
    <property type="project" value="InterPro"/>
</dbReference>
<evidence type="ECO:0000256" key="1">
    <source>
        <dbReference type="ARBA" id="ARBA00004123"/>
    </source>
</evidence>
<keyword evidence="8" id="KW-0508">mRNA splicing</keyword>
<comment type="similarity">
    <text evidence="3">Belongs to the SF3B1 family.</text>
</comment>
<dbReference type="Pfam" id="PF08920">
    <property type="entry name" value="SF3b1"/>
    <property type="match status" value="1"/>
</dbReference>
<dbReference type="PROSITE" id="PS50077">
    <property type="entry name" value="HEAT_REPEAT"/>
    <property type="match status" value="1"/>
</dbReference>
<dbReference type="ExpressionAtlas" id="A0A3L6EY90">
    <property type="expression patterns" value="baseline and differential"/>
</dbReference>
<evidence type="ECO:0000259" key="13">
    <source>
        <dbReference type="SMART" id="SM01349"/>
    </source>
</evidence>
<proteinExistence type="inferred from homology"/>
<feature type="domain" description="TOG" evidence="13">
    <location>
        <begin position="765"/>
        <end position="1026"/>
    </location>
</feature>
<gene>
    <name evidence="14" type="primary">sf3b1_1</name>
    <name evidence="14" type="ORF">Zm00014a_020189</name>
</gene>
<evidence type="ECO:0000256" key="3">
    <source>
        <dbReference type="ARBA" id="ARBA00005754"/>
    </source>
</evidence>
<keyword evidence="6" id="KW-0677">Repeat</keyword>
<keyword evidence="9" id="KW-0539">Nucleus</keyword>
<dbReference type="GO" id="GO:0005681">
    <property type="term" value="C:spliceosomal complex"/>
    <property type="evidence" value="ECO:0007669"/>
    <property type="project" value="UniProtKB-KW"/>
</dbReference>
<dbReference type="InterPro" id="IPR011030">
    <property type="entry name" value="Lipovitellin_superhlx_dom"/>
</dbReference>
<comment type="similarity">
    <text evidence="2">Belongs to the proteasome subunit S2 family.</text>
</comment>
<evidence type="ECO:0000256" key="4">
    <source>
        <dbReference type="ARBA" id="ARBA00022664"/>
    </source>
</evidence>
<dbReference type="PANTHER" id="PTHR12097">
    <property type="entry name" value="SPLICING FACTOR 3B, SUBUNIT 1-RELATED"/>
    <property type="match status" value="1"/>
</dbReference>
<keyword evidence="7" id="KW-0832">Ubl conjugation</keyword>